<evidence type="ECO:0008006" key="11">
    <source>
        <dbReference type="Google" id="ProtNLM"/>
    </source>
</evidence>
<evidence type="ECO:0000256" key="3">
    <source>
        <dbReference type="ARBA" id="ARBA00006849"/>
    </source>
</evidence>
<comment type="cofactor">
    <cofactor evidence="2">
        <name>FAD</name>
        <dbReference type="ChEBI" id="CHEBI:57692"/>
    </cofactor>
</comment>
<organism evidence="9 10">
    <name type="scientific">Owenia fusiformis</name>
    <name type="common">Polychaete worm</name>
    <dbReference type="NCBI Taxonomy" id="6347"/>
    <lineage>
        <taxon>Eukaryota</taxon>
        <taxon>Metazoa</taxon>
        <taxon>Spiralia</taxon>
        <taxon>Lophotrochozoa</taxon>
        <taxon>Annelida</taxon>
        <taxon>Polychaeta</taxon>
        <taxon>Sedentaria</taxon>
        <taxon>Canalipalpata</taxon>
        <taxon>Sabellida</taxon>
        <taxon>Oweniida</taxon>
        <taxon>Oweniidae</taxon>
        <taxon>Owenia</taxon>
    </lineage>
</organism>
<dbReference type="PANTHER" id="PTHR45444:SF3">
    <property type="entry name" value="XANTHINE DEHYDROGENASE"/>
    <property type="match status" value="1"/>
</dbReference>
<dbReference type="InterPro" id="IPR037165">
    <property type="entry name" value="AldOxase/xan_DH_Mopterin-bd_sf"/>
</dbReference>
<dbReference type="SMART" id="SM01092">
    <property type="entry name" value="CO_deh_flav_C"/>
    <property type="match status" value="1"/>
</dbReference>
<evidence type="ECO:0000313" key="10">
    <source>
        <dbReference type="Proteomes" id="UP000749559"/>
    </source>
</evidence>
<dbReference type="InterPro" id="IPR000674">
    <property type="entry name" value="Ald_Oxase/Xan_DH_a/b"/>
</dbReference>
<feature type="domain" description="CO dehydrogenase flavoprotein C-terminal" evidence="8">
    <location>
        <begin position="1"/>
        <end position="98"/>
    </location>
</feature>
<dbReference type="SUPFAM" id="SSF55447">
    <property type="entry name" value="CO dehydrogenase flavoprotein C-terminal domain-like"/>
    <property type="match status" value="1"/>
</dbReference>
<dbReference type="Gene3D" id="3.30.390.50">
    <property type="entry name" value="CO dehydrogenase flavoprotein, C-terminal domain"/>
    <property type="match status" value="1"/>
</dbReference>
<dbReference type="Proteomes" id="UP000749559">
    <property type="component" value="Unassembled WGS sequence"/>
</dbReference>
<evidence type="ECO:0000259" key="8">
    <source>
        <dbReference type="SMART" id="SM01092"/>
    </source>
</evidence>
<evidence type="ECO:0000256" key="6">
    <source>
        <dbReference type="ARBA" id="ARBA00034078"/>
    </source>
</evidence>
<keyword evidence="4" id="KW-0479">Metal-binding</keyword>
<dbReference type="AlphaFoldDB" id="A0A8S4PGL9"/>
<protein>
    <recommendedName>
        <fullName evidence="11">Xanthine dehydrogenase</fullName>
    </recommendedName>
</protein>
<comment type="cofactor">
    <cofactor evidence="6">
        <name>[2Fe-2S] cluster</name>
        <dbReference type="ChEBI" id="CHEBI:190135"/>
    </cofactor>
</comment>
<evidence type="ECO:0000256" key="4">
    <source>
        <dbReference type="ARBA" id="ARBA00022714"/>
    </source>
</evidence>
<dbReference type="SUPFAM" id="SSF54665">
    <property type="entry name" value="CO dehydrogenase molybdoprotein N-domain-like"/>
    <property type="match status" value="1"/>
</dbReference>
<dbReference type="InterPro" id="IPR008274">
    <property type="entry name" value="AldOxase/xan_DH_MoCoBD1"/>
</dbReference>
<keyword evidence="10" id="KW-1185">Reference proteome</keyword>
<dbReference type="SMART" id="SM01008">
    <property type="entry name" value="Ald_Xan_dh_C"/>
    <property type="match status" value="1"/>
</dbReference>
<dbReference type="SUPFAM" id="SSF56003">
    <property type="entry name" value="Molybdenum cofactor-binding domain"/>
    <property type="match status" value="1"/>
</dbReference>
<name>A0A8S4PGL9_OWEFU</name>
<dbReference type="Pfam" id="PF20256">
    <property type="entry name" value="MoCoBD_2"/>
    <property type="match status" value="1"/>
</dbReference>
<reference evidence="9" key="1">
    <citation type="submission" date="2022-03" db="EMBL/GenBank/DDBJ databases">
        <authorList>
            <person name="Martin C."/>
        </authorList>
    </citation>
    <scope>NUCLEOTIDE SEQUENCE</scope>
</reference>
<dbReference type="Pfam" id="PF03450">
    <property type="entry name" value="CO_deh_flav_C"/>
    <property type="match status" value="1"/>
</dbReference>
<dbReference type="GO" id="GO:0005506">
    <property type="term" value="F:iron ion binding"/>
    <property type="evidence" value="ECO:0007669"/>
    <property type="project" value="InterPro"/>
</dbReference>
<proteinExistence type="inferred from homology"/>
<dbReference type="InterPro" id="IPR046867">
    <property type="entry name" value="AldOxase/xan_DH_MoCoBD2"/>
</dbReference>
<keyword evidence="4" id="KW-0001">2Fe-2S</keyword>
<dbReference type="Pfam" id="PF02738">
    <property type="entry name" value="MoCoBD_1"/>
    <property type="match status" value="1"/>
</dbReference>
<comment type="similarity">
    <text evidence="3">Belongs to the xanthine dehydrogenase family.</text>
</comment>
<dbReference type="InterPro" id="IPR036856">
    <property type="entry name" value="Ald_Oxase/Xan_DH_a/b_sf"/>
</dbReference>
<comment type="caution">
    <text evidence="9">The sequence shown here is derived from an EMBL/GenBank/DDBJ whole genome shotgun (WGS) entry which is preliminary data.</text>
</comment>
<dbReference type="PANTHER" id="PTHR45444">
    <property type="entry name" value="XANTHINE DEHYDROGENASE"/>
    <property type="match status" value="1"/>
</dbReference>
<dbReference type="InterPro" id="IPR005107">
    <property type="entry name" value="CO_DH_flav_C"/>
</dbReference>
<dbReference type="GO" id="GO:0051537">
    <property type="term" value="F:2 iron, 2 sulfur cluster binding"/>
    <property type="evidence" value="ECO:0007669"/>
    <property type="project" value="UniProtKB-KW"/>
</dbReference>
<accession>A0A8S4PGL9</accession>
<keyword evidence="4" id="KW-0408">Iron</keyword>
<evidence type="ECO:0000256" key="5">
    <source>
        <dbReference type="ARBA" id="ARBA00023014"/>
    </source>
</evidence>
<evidence type="ECO:0000313" key="9">
    <source>
        <dbReference type="EMBL" id="CAH1793529.1"/>
    </source>
</evidence>
<dbReference type="GO" id="GO:0016491">
    <property type="term" value="F:oxidoreductase activity"/>
    <property type="evidence" value="ECO:0007669"/>
    <property type="project" value="InterPro"/>
</dbReference>
<dbReference type="Gene3D" id="3.30.365.10">
    <property type="entry name" value="Aldehyde oxidase/xanthine dehydrogenase, molybdopterin binding domain"/>
    <property type="match status" value="4"/>
</dbReference>
<dbReference type="Pfam" id="PF01315">
    <property type="entry name" value="Ald_Xan_dh_C"/>
    <property type="match status" value="1"/>
</dbReference>
<sequence>MTDLVSATINSAMRVKFNPGTNIIKDLVLCYGGITNKTVLANQIREQTRGREWTDDTMSFVCGLLGDELNVSMPSVGGSSNYKRSLTTSIFFKFYINVQPSLRSTESDIVHDLASVRHRPLSSGSQIFETLPEYQDGIDFVGKPVLHKSAFQQATGEAMFCDDLPTYSNEVHIALVTGKRVHAKILSIDASKAKSMPGVKGFLEYKDIPYPVDGYITTEGIFAHEKVLYHGHTIGAIVAETLEQAMAARQHVHVAYEDLPAVLNLESAISEKRYRPNPKVLDVGDVETGFKEADLVFEGEMSMGSQEHFYLEPQSCIAVPTGEAGEIDITISTQCLNIVQASISQMLGVPKNRVRCHVKRVGGGFGGKLFCSEPVGAVAALAATKFNRPARLILDRETDMRKTGKSIKFHAKYKVGCNKDGKILAHEVNLYADGSFFSRLTETYIGIQLLFLVCDQGYAFNNVKATGYTCETNINMGMPIRASITIPSMVFTQAIINDVALRLELPVEQVHEVNMLKIGDLTPLGRELPDVPTMHSCWLRCLESSNYVEKRKIVEEYNQKSKWNKRGLYITPISRNVGVPVHLWSQGAALVNIYTDGSVWVNHGGVELGQGLHTKLIQVASKVLQVPQDVIHITETNTDCVPNAQFTAASTGSDIFGMAVKNACEKLIQRLAPYKESNPKGQWEDWVLAAYNGCTSLSATGFYRHPKEYNWDLENPREGNFDKYYVYGAVAVEVEVDCLTGAHRVLQVDGVMDFGRSLNPTIDIGQMEGAFMMGYGLFVLEQVVYDDEGRLLTKDAATYKIPGVRDIPTKFNMQILTSHSDEAILFGSKGVGEPPLHMSIAVLFAIKDAIAAARKDAGIEQPFQLNSPANAEQIHTLCSTKIM</sequence>
<dbReference type="OrthoDB" id="8300278at2759"/>
<dbReference type="InterPro" id="IPR036683">
    <property type="entry name" value="CO_DH_flav_C_dom_sf"/>
</dbReference>
<dbReference type="Gene3D" id="3.90.1170.50">
    <property type="entry name" value="Aldehyde oxidase/xanthine dehydrogenase, a/b hammerhead"/>
    <property type="match status" value="1"/>
</dbReference>
<feature type="domain" description="Aldehyde oxidase/xanthine dehydrogenase a/b hammerhead" evidence="7">
    <location>
        <begin position="155"/>
        <end position="260"/>
    </location>
</feature>
<comment type="cofactor">
    <cofactor evidence="1">
        <name>Mo-molybdopterin</name>
        <dbReference type="ChEBI" id="CHEBI:71302"/>
    </cofactor>
</comment>
<dbReference type="EMBL" id="CAIIXF020000009">
    <property type="protein sequence ID" value="CAH1793529.1"/>
    <property type="molecule type" value="Genomic_DNA"/>
</dbReference>
<evidence type="ECO:0000259" key="7">
    <source>
        <dbReference type="SMART" id="SM01008"/>
    </source>
</evidence>
<dbReference type="InterPro" id="IPR016208">
    <property type="entry name" value="Ald_Oxase/xanthine_DH-like"/>
</dbReference>
<dbReference type="FunFam" id="3.30.365.10:FF:000001">
    <property type="entry name" value="Xanthine dehydrogenase oxidase"/>
    <property type="match status" value="1"/>
</dbReference>
<evidence type="ECO:0000256" key="1">
    <source>
        <dbReference type="ARBA" id="ARBA00001924"/>
    </source>
</evidence>
<dbReference type="FunFam" id="3.30.365.10:FF:000004">
    <property type="entry name" value="Xanthine dehydrogenase oxidase"/>
    <property type="match status" value="1"/>
</dbReference>
<evidence type="ECO:0000256" key="2">
    <source>
        <dbReference type="ARBA" id="ARBA00001974"/>
    </source>
</evidence>
<keyword evidence="5" id="KW-0411">Iron-sulfur</keyword>
<gene>
    <name evidence="9" type="ORF">OFUS_LOCUS18369</name>
</gene>